<comment type="caution">
    <text evidence="3">The sequence shown here is derived from an EMBL/GenBank/DDBJ whole genome shotgun (WGS) entry which is preliminary data.</text>
</comment>
<accession>A0A494Y3F6</accession>
<evidence type="ECO:0000256" key="2">
    <source>
        <dbReference type="ARBA" id="ARBA00023163"/>
    </source>
</evidence>
<dbReference type="InterPro" id="IPR036388">
    <property type="entry name" value="WH-like_DNA-bd_sf"/>
</dbReference>
<keyword evidence="1" id="KW-0805">Transcription regulation</keyword>
<evidence type="ECO:0000256" key="1">
    <source>
        <dbReference type="ARBA" id="ARBA00023015"/>
    </source>
</evidence>
<dbReference type="Gene3D" id="1.10.10.10">
    <property type="entry name" value="Winged helix-like DNA-binding domain superfamily/Winged helix DNA-binding domain"/>
    <property type="match status" value="1"/>
</dbReference>
<sequence>MQKSRKEWLMPEFESKDGRELLYASFAERYGFNEGEREVLRLFMLFGFEDNEIARIMHISSGELNNYLNCMLGKTRSHTLRELQALFIRYILQKLPA</sequence>
<dbReference type="GO" id="GO:0003677">
    <property type="term" value="F:DNA binding"/>
    <property type="evidence" value="ECO:0007669"/>
    <property type="project" value="InterPro"/>
</dbReference>
<dbReference type="AlphaFoldDB" id="A0A494Y3F6"/>
<evidence type="ECO:0008006" key="5">
    <source>
        <dbReference type="Google" id="ProtNLM"/>
    </source>
</evidence>
<keyword evidence="2" id="KW-0804">Transcription</keyword>
<dbReference type="SUPFAM" id="SSF46894">
    <property type="entry name" value="C-terminal effector domain of the bipartite response regulators"/>
    <property type="match status" value="1"/>
</dbReference>
<protein>
    <recommendedName>
        <fullName evidence="5">HTH luxR-type domain-containing protein</fullName>
    </recommendedName>
</protein>
<proteinExistence type="predicted"/>
<dbReference type="OrthoDB" id="2680163at2"/>
<reference evidence="3 4" key="1">
    <citation type="submission" date="2018-10" db="EMBL/GenBank/DDBJ databases">
        <title>Cohnella sp. M2MS4P-1, whole genome shotgun sequence.</title>
        <authorList>
            <person name="Tuo L."/>
        </authorList>
    </citation>
    <scope>NUCLEOTIDE SEQUENCE [LARGE SCALE GENOMIC DNA]</scope>
    <source>
        <strain evidence="3 4">M2MS4P-1</strain>
    </source>
</reference>
<evidence type="ECO:0000313" key="4">
    <source>
        <dbReference type="Proteomes" id="UP000282076"/>
    </source>
</evidence>
<dbReference type="GO" id="GO:0006355">
    <property type="term" value="P:regulation of DNA-templated transcription"/>
    <property type="evidence" value="ECO:0007669"/>
    <property type="project" value="InterPro"/>
</dbReference>
<dbReference type="RefSeq" id="WP_120974410.1">
    <property type="nucleotide sequence ID" value="NZ_RBZM01000002.1"/>
</dbReference>
<name>A0A494Y3F6_9BACL</name>
<keyword evidence="4" id="KW-1185">Reference proteome</keyword>
<dbReference type="EMBL" id="RBZM01000002">
    <property type="protein sequence ID" value="RKP56831.1"/>
    <property type="molecule type" value="Genomic_DNA"/>
</dbReference>
<gene>
    <name evidence="3" type="ORF">D7Z26_02250</name>
</gene>
<evidence type="ECO:0000313" key="3">
    <source>
        <dbReference type="EMBL" id="RKP56831.1"/>
    </source>
</evidence>
<organism evidence="3 4">
    <name type="scientific">Cohnella endophytica</name>
    <dbReference type="NCBI Taxonomy" id="2419778"/>
    <lineage>
        <taxon>Bacteria</taxon>
        <taxon>Bacillati</taxon>
        <taxon>Bacillota</taxon>
        <taxon>Bacilli</taxon>
        <taxon>Bacillales</taxon>
        <taxon>Paenibacillaceae</taxon>
        <taxon>Cohnella</taxon>
    </lineage>
</organism>
<dbReference type="Proteomes" id="UP000282076">
    <property type="component" value="Unassembled WGS sequence"/>
</dbReference>
<dbReference type="InterPro" id="IPR016032">
    <property type="entry name" value="Sig_transdc_resp-reg_C-effctor"/>
</dbReference>